<dbReference type="Proteomes" id="UP000217083">
    <property type="component" value="Unassembled WGS sequence"/>
</dbReference>
<dbReference type="AlphaFoldDB" id="A0A263BXC9"/>
<dbReference type="GO" id="GO:0016740">
    <property type="term" value="F:transferase activity"/>
    <property type="evidence" value="ECO:0007669"/>
    <property type="project" value="UniProtKB-KW"/>
</dbReference>
<name>A0A263BXC9_9BACI</name>
<dbReference type="RefSeq" id="WP_094920748.1">
    <property type="nucleotide sequence ID" value="NZ_NPIA01000001.1"/>
</dbReference>
<dbReference type="SUPFAM" id="SSF56112">
    <property type="entry name" value="Protein kinase-like (PK-like)"/>
    <property type="match status" value="1"/>
</dbReference>
<keyword evidence="3" id="KW-1185">Reference proteome</keyword>
<dbReference type="PANTHER" id="PTHR41283">
    <property type="entry name" value="AMINOGLYCOSIDE PHOSPHOTRANSFERASE"/>
    <property type="match status" value="1"/>
</dbReference>
<reference evidence="3" key="1">
    <citation type="submission" date="2017-08" db="EMBL/GenBank/DDBJ databases">
        <authorList>
            <person name="Huang Z."/>
        </authorList>
    </citation>
    <scope>NUCLEOTIDE SEQUENCE [LARGE SCALE GENOMIC DNA]</scope>
    <source>
        <strain evidence="3">SA5d-4</strain>
    </source>
</reference>
<protein>
    <submittedName>
        <fullName evidence="2">Aminoglycoside phosphotransferase</fullName>
    </submittedName>
</protein>
<dbReference type="PANTHER" id="PTHR41283:SF1">
    <property type="entry name" value="AMINOGLYCOSIDE PHOSPHOTRANSFERASE DOMAIN-CONTAINING PROTEIN"/>
    <property type="match status" value="1"/>
</dbReference>
<evidence type="ECO:0000313" key="3">
    <source>
        <dbReference type="Proteomes" id="UP000217083"/>
    </source>
</evidence>
<organism evidence="2 3">
    <name type="scientific">Lottiidibacillus patelloidae</name>
    <dbReference type="NCBI Taxonomy" id="2670334"/>
    <lineage>
        <taxon>Bacteria</taxon>
        <taxon>Bacillati</taxon>
        <taxon>Bacillota</taxon>
        <taxon>Bacilli</taxon>
        <taxon>Bacillales</taxon>
        <taxon>Bacillaceae</taxon>
        <taxon>Lottiidibacillus</taxon>
    </lineage>
</organism>
<proteinExistence type="predicted"/>
<evidence type="ECO:0000259" key="1">
    <source>
        <dbReference type="Pfam" id="PF01636"/>
    </source>
</evidence>
<accession>A0A263BXC9</accession>
<feature type="domain" description="Aminoglycoside phosphotransferase" evidence="1">
    <location>
        <begin position="22"/>
        <end position="244"/>
    </location>
</feature>
<dbReference type="Gene3D" id="3.90.1200.10">
    <property type="match status" value="1"/>
</dbReference>
<comment type="caution">
    <text evidence="2">The sequence shown here is derived from an EMBL/GenBank/DDBJ whole genome shotgun (WGS) entry which is preliminary data.</text>
</comment>
<dbReference type="EMBL" id="NPIA01000001">
    <property type="protein sequence ID" value="OZM58222.1"/>
    <property type="molecule type" value="Genomic_DNA"/>
</dbReference>
<dbReference type="InterPro" id="IPR011009">
    <property type="entry name" value="Kinase-like_dom_sf"/>
</dbReference>
<gene>
    <name evidence="2" type="ORF">CIB95_01220</name>
</gene>
<reference evidence="2 3" key="2">
    <citation type="submission" date="2017-09" db="EMBL/GenBank/DDBJ databases">
        <title>Bacillus patelloidae sp. nov., isolated from the intestinal tract of a marine limpet.</title>
        <authorList>
            <person name="Liu R."/>
            <person name="Dong C."/>
            <person name="Shao Z."/>
        </authorList>
    </citation>
    <scope>NUCLEOTIDE SEQUENCE [LARGE SCALE GENOMIC DNA]</scope>
    <source>
        <strain evidence="2 3">SA5d-4</strain>
    </source>
</reference>
<sequence>MHNLSIDVLKNNITSILSANSISLIQKGYSSDKKYLVSFADGQRNLLRIGKIESYERKSAEIKVLQQAKRFDVQCPEPIEIGKFKELGLCYYIVSYIEGEEAREYLPLFTEDDQKKIGVSAGKDLARIHRIPAPNHMNSWYERAMSKHYRYTEAYKTCGIKLSNDEKILAYIEENKHLLKSRPNQLQHDDFGPSNLIIKDKKYSGVIDFNNFDWGDPYHDFVKIALFTTEISIPFSIGQLNGYFNGKIPEDFWKLYSVYVAMVLFSSIIWSQRFAPGQLEEMKTRLERIIEEHHNFELQKPTWFTQENDETENVL</sequence>
<dbReference type="InterPro" id="IPR002575">
    <property type="entry name" value="Aminoglycoside_PTrfase"/>
</dbReference>
<evidence type="ECO:0000313" key="2">
    <source>
        <dbReference type="EMBL" id="OZM58222.1"/>
    </source>
</evidence>
<keyword evidence="2" id="KW-0808">Transferase</keyword>
<dbReference type="Pfam" id="PF01636">
    <property type="entry name" value="APH"/>
    <property type="match status" value="1"/>
</dbReference>